<evidence type="ECO:0000256" key="9">
    <source>
        <dbReference type="RuleBase" id="RU003738"/>
    </source>
</evidence>
<feature type="binding site" evidence="6">
    <location>
        <position position="330"/>
    </location>
    <ligand>
        <name>substrate</name>
    </ligand>
</feature>
<dbReference type="Gene3D" id="2.40.37.10">
    <property type="entry name" value="Lyase, Ornithine Decarboxylase, Chain A, domain 1"/>
    <property type="match status" value="1"/>
</dbReference>
<dbReference type="PANTHER" id="PTHR43727:SF2">
    <property type="entry name" value="GROUP IV DECARBOXYLASE"/>
    <property type="match status" value="1"/>
</dbReference>
<sequence length="434" mass="46467">MHPPQHLWPVTTTHGTEGMKIGGLLLSDLAEEFGTPAFVLDEEDFRGRCRSWRDAFSGHGVYYAGKAFLCHQVATWLKQEGLGIDVCSAGELRTAQRAGVPGASLIFHGNNKSADELAEAVSYGVSLIVVDSEDEIARLSAIAKLHGVRQRVLIRVTPGVEAHTHAHITTGTDDQKFGFSLSTGSAHRAISHVLGAPGLELVGLHSHLGSQILRPDVFELASDRLVGLMADTARTHGVLLRRLDLGGGLGIAYLPDERPLDVRDLAPVVIDRVQKACAEAGLPMPRLAVEPGRAIAGPTTVTLYTVGTIKRQPGLRTWVSVDGGLSDNMRPALYDASYTVVRAGRTTGRAAEETVTVCGRHCESGDVVVHSAPLPADLAIGDLLAVPASGAYHRSMANNYNCQPRPPVIAVRNSTARVIVRRETVDDVLRLDVE</sequence>
<comment type="caution">
    <text evidence="12">The sequence shown here is derived from an EMBL/GenBank/DDBJ whole genome shotgun (WGS) entry which is preliminary data.</text>
</comment>
<gene>
    <name evidence="6" type="primary">lysA</name>
    <name evidence="12" type="ORF">ADK34_02255</name>
</gene>
<name>A0A0L8LDV8_STRVR</name>
<dbReference type="NCBIfam" id="TIGR01048">
    <property type="entry name" value="lysA"/>
    <property type="match status" value="1"/>
</dbReference>
<dbReference type="InterPro" id="IPR022644">
    <property type="entry name" value="De-COase2_N"/>
</dbReference>
<keyword evidence="5 6" id="KW-0456">Lyase</keyword>
<organism evidence="12 13">
    <name type="scientific">Streptomyces viridochromogenes</name>
    <dbReference type="NCBI Taxonomy" id="1938"/>
    <lineage>
        <taxon>Bacteria</taxon>
        <taxon>Bacillati</taxon>
        <taxon>Actinomycetota</taxon>
        <taxon>Actinomycetes</taxon>
        <taxon>Kitasatosporales</taxon>
        <taxon>Streptomycetaceae</taxon>
        <taxon>Streptomyces</taxon>
    </lineage>
</organism>
<evidence type="ECO:0000259" key="10">
    <source>
        <dbReference type="Pfam" id="PF00278"/>
    </source>
</evidence>
<evidence type="ECO:0000256" key="2">
    <source>
        <dbReference type="ARBA" id="ARBA00022793"/>
    </source>
</evidence>
<dbReference type="EMBL" id="LGUP01000008">
    <property type="protein sequence ID" value="KOG36310.1"/>
    <property type="molecule type" value="Genomic_DNA"/>
</dbReference>
<feature type="binding site" evidence="6">
    <location>
        <position position="392"/>
    </location>
    <ligand>
        <name>pyridoxal 5'-phosphate</name>
        <dbReference type="ChEBI" id="CHEBI:597326"/>
    </ligand>
</feature>
<evidence type="ECO:0000256" key="6">
    <source>
        <dbReference type="HAMAP-Rule" id="MF_02120"/>
    </source>
</evidence>
<comment type="pathway">
    <text evidence="6 9">Amino-acid biosynthesis; L-lysine biosynthesis via DAP pathway; L-lysine from DL-2,6-diaminopimelate: step 1/1.</text>
</comment>
<dbReference type="InterPro" id="IPR009006">
    <property type="entry name" value="Ala_racemase/Decarboxylase_C"/>
</dbReference>
<dbReference type="PRINTS" id="PR01181">
    <property type="entry name" value="DAPDCRBXLASE"/>
</dbReference>
<feature type="modified residue" description="N6-(pyridoxal phosphate)lysine" evidence="6 8">
    <location>
        <position position="66"/>
    </location>
</feature>
<protein>
    <recommendedName>
        <fullName evidence="6 7">Diaminopimelate decarboxylase</fullName>
        <shortName evidence="6">DAP decarboxylase</shortName>
        <shortName evidence="6">DAPDC</shortName>
        <ecNumber evidence="6 7">4.1.1.20</ecNumber>
    </recommendedName>
</protein>
<dbReference type="InterPro" id="IPR022653">
    <property type="entry name" value="De-COase2_pyr-phos_BS"/>
</dbReference>
<evidence type="ECO:0000259" key="11">
    <source>
        <dbReference type="Pfam" id="PF02784"/>
    </source>
</evidence>
<dbReference type="UniPathway" id="UPA00034">
    <property type="reaction ID" value="UER00027"/>
</dbReference>
<dbReference type="GO" id="GO:0009089">
    <property type="term" value="P:lysine biosynthetic process via diaminopimelate"/>
    <property type="evidence" value="ECO:0007669"/>
    <property type="project" value="UniProtKB-UniRule"/>
</dbReference>
<dbReference type="PANTHER" id="PTHR43727">
    <property type="entry name" value="DIAMINOPIMELATE DECARBOXYLASE"/>
    <property type="match status" value="1"/>
</dbReference>
<keyword evidence="3 6" id="KW-0663">Pyridoxal phosphate</keyword>
<comment type="cofactor">
    <cofactor evidence="1 6 8 9">
        <name>pyridoxal 5'-phosphate</name>
        <dbReference type="ChEBI" id="CHEBI:597326"/>
    </cofactor>
</comment>
<dbReference type="PRINTS" id="PR01179">
    <property type="entry name" value="ODADCRBXLASE"/>
</dbReference>
<dbReference type="Proteomes" id="UP000037023">
    <property type="component" value="Unassembled WGS sequence"/>
</dbReference>
<feature type="binding site" evidence="6">
    <location>
        <begin position="290"/>
        <end position="293"/>
    </location>
    <ligand>
        <name>pyridoxal 5'-phosphate</name>
        <dbReference type="ChEBI" id="CHEBI:597326"/>
    </ligand>
</feature>
<dbReference type="Pfam" id="PF02784">
    <property type="entry name" value="Orn_Arg_deC_N"/>
    <property type="match status" value="1"/>
</dbReference>
<dbReference type="PROSITE" id="PS00878">
    <property type="entry name" value="ODR_DC_2_1"/>
    <property type="match status" value="1"/>
</dbReference>
<dbReference type="SUPFAM" id="SSF50621">
    <property type="entry name" value="Alanine racemase C-terminal domain-like"/>
    <property type="match status" value="1"/>
</dbReference>
<comment type="function">
    <text evidence="6">Specifically catalyzes the decarboxylation of meso-diaminopimelate (meso-DAP) to L-lysine.</text>
</comment>
<dbReference type="Gene3D" id="3.20.20.10">
    <property type="entry name" value="Alanine racemase"/>
    <property type="match status" value="1"/>
</dbReference>
<dbReference type="InterPro" id="IPR000183">
    <property type="entry name" value="Orn/DAP/Arg_de-COase"/>
</dbReference>
<feature type="active site" description="Proton donor" evidence="8">
    <location>
        <position position="362"/>
    </location>
</feature>
<dbReference type="Pfam" id="PF00278">
    <property type="entry name" value="Orn_DAP_Arg_deC"/>
    <property type="match status" value="1"/>
</dbReference>
<feature type="binding site" evidence="6">
    <location>
        <position position="334"/>
    </location>
    <ligand>
        <name>substrate</name>
    </ligand>
</feature>
<dbReference type="GO" id="GO:0030170">
    <property type="term" value="F:pyridoxal phosphate binding"/>
    <property type="evidence" value="ECO:0007669"/>
    <property type="project" value="UniProtKB-UniRule"/>
</dbReference>
<dbReference type="SUPFAM" id="SSF51419">
    <property type="entry name" value="PLP-binding barrel"/>
    <property type="match status" value="1"/>
</dbReference>
<dbReference type="PROSITE" id="PS00879">
    <property type="entry name" value="ODR_DC_2_2"/>
    <property type="match status" value="1"/>
</dbReference>
<comment type="subunit">
    <text evidence="6">Homodimer.</text>
</comment>
<dbReference type="GO" id="GO:0008836">
    <property type="term" value="F:diaminopimelate decarboxylase activity"/>
    <property type="evidence" value="ECO:0007669"/>
    <property type="project" value="UniProtKB-UniRule"/>
</dbReference>
<feature type="binding site" evidence="6">
    <location>
        <position position="363"/>
    </location>
    <ligand>
        <name>substrate</name>
    </ligand>
</feature>
<feature type="domain" description="Orn/DAP/Arg decarboxylase 2 N-terminal" evidence="11">
    <location>
        <begin position="44"/>
        <end position="296"/>
    </location>
</feature>
<dbReference type="InterPro" id="IPR002986">
    <property type="entry name" value="DAP_deCOOHase_LysA"/>
</dbReference>
<evidence type="ECO:0000256" key="1">
    <source>
        <dbReference type="ARBA" id="ARBA00001933"/>
    </source>
</evidence>
<dbReference type="InterPro" id="IPR022657">
    <property type="entry name" value="De-COase2_CS"/>
</dbReference>
<feature type="binding site" evidence="6">
    <location>
        <position position="293"/>
    </location>
    <ligand>
        <name>substrate</name>
    </ligand>
</feature>
<keyword evidence="2 6" id="KW-0210">Decarboxylase</keyword>
<dbReference type="PATRIC" id="fig|1938.6.peg.479"/>
<evidence type="ECO:0000313" key="13">
    <source>
        <dbReference type="Proteomes" id="UP000037023"/>
    </source>
</evidence>
<evidence type="ECO:0000256" key="5">
    <source>
        <dbReference type="ARBA" id="ARBA00023239"/>
    </source>
</evidence>
<evidence type="ECO:0000256" key="8">
    <source>
        <dbReference type="PIRSR" id="PIRSR600183-50"/>
    </source>
</evidence>
<feature type="domain" description="Orn/DAP/Arg decarboxylase 2 C-terminal" evidence="10">
    <location>
        <begin position="299"/>
        <end position="390"/>
    </location>
</feature>
<dbReference type="CDD" id="cd06828">
    <property type="entry name" value="PLPDE_III_DapDC"/>
    <property type="match status" value="1"/>
</dbReference>
<dbReference type="HAMAP" id="MF_02120">
    <property type="entry name" value="LysA"/>
    <property type="match status" value="1"/>
</dbReference>
<comment type="catalytic activity">
    <reaction evidence="6 9">
        <text>meso-2,6-diaminopimelate + H(+) = L-lysine + CO2</text>
        <dbReference type="Rhea" id="RHEA:15101"/>
        <dbReference type="ChEBI" id="CHEBI:15378"/>
        <dbReference type="ChEBI" id="CHEBI:16526"/>
        <dbReference type="ChEBI" id="CHEBI:32551"/>
        <dbReference type="ChEBI" id="CHEBI:57791"/>
        <dbReference type="EC" id="4.1.1.20"/>
    </reaction>
</comment>
<accession>A0A0L8LDV8</accession>
<feature type="binding site" evidence="6">
    <location>
        <position position="392"/>
    </location>
    <ligand>
        <name>substrate</name>
    </ligand>
</feature>
<keyword evidence="6" id="KW-0028">Amino-acid biosynthesis</keyword>
<keyword evidence="4 6" id="KW-0457">Lysine biosynthesis</keyword>
<dbReference type="FunFam" id="3.20.20.10:FF:000003">
    <property type="entry name" value="Diaminopimelate decarboxylase"/>
    <property type="match status" value="1"/>
</dbReference>
<dbReference type="AlphaFoldDB" id="A0A0L8LDV8"/>
<evidence type="ECO:0000313" key="12">
    <source>
        <dbReference type="EMBL" id="KOG36310.1"/>
    </source>
</evidence>
<dbReference type="InterPro" id="IPR029066">
    <property type="entry name" value="PLP-binding_barrel"/>
</dbReference>
<proteinExistence type="inferred from homology"/>
<dbReference type="InterPro" id="IPR022643">
    <property type="entry name" value="De-COase2_C"/>
</dbReference>
<reference evidence="12 13" key="1">
    <citation type="submission" date="2015-06" db="EMBL/GenBank/DDBJ databases">
        <authorList>
            <person name="Hoefler B.C."/>
            <person name="Straight P.D."/>
        </authorList>
    </citation>
    <scope>NUCLEOTIDE SEQUENCE [LARGE SCALE GENOMIC DNA]</scope>
    <source>
        <strain evidence="12 13">NRRL 3427</strain>
    </source>
</reference>
<evidence type="ECO:0000256" key="4">
    <source>
        <dbReference type="ARBA" id="ARBA00023154"/>
    </source>
</evidence>
<evidence type="ECO:0000256" key="7">
    <source>
        <dbReference type="NCBIfam" id="TIGR01048"/>
    </source>
</evidence>
<comment type="similarity">
    <text evidence="6">Belongs to the Orn/Lys/Arg decarboxylase class-II family. LysA subfamily.</text>
</comment>
<feature type="binding site" evidence="6">
    <location>
        <position position="248"/>
    </location>
    <ligand>
        <name>pyridoxal 5'-phosphate</name>
        <dbReference type="ChEBI" id="CHEBI:597326"/>
    </ligand>
</feature>
<dbReference type="EC" id="4.1.1.20" evidence="6 7"/>
<evidence type="ECO:0000256" key="3">
    <source>
        <dbReference type="ARBA" id="ARBA00022898"/>
    </source>
</evidence>